<evidence type="ECO:0008006" key="3">
    <source>
        <dbReference type="Google" id="ProtNLM"/>
    </source>
</evidence>
<reference evidence="1 2" key="1">
    <citation type="submission" date="2019-08" db="EMBL/GenBank/DDBJ databases">
        <title>Deep-cultivation of Planctomycetes and their phenomic and genomic characterization uncovers novel biology.</title>
        <authorList>
            <person name="Wiegand S."/>
            <person name="Jogler M."/>
            <person name="Boedeker C."/>
            <person name="Pinto D."/>
            <person name="Vollmers J."/>
            <person name="Rivas-Marin E."/>
            <person name="Kohn T."/>
            <person name="Peeters S.H."/>
            <person name="Heuer A."/>
            <person name="Rast P."/>
            <person name="Oberbeckmann S."/>
            <person name="Bunk B."/>
            <person name="Jeske O."/>
            <person name="Meyerdierks A."/>
            <person name="Storesund J.E."/>
            <person name="Kallscheuer N."/>
            <person name="Luecker S."/>
            <person name="Lage O.M."/>
            <person name="Pohl T."/>
            <person name="Merkel B.J."/>
            <person name="Hornburger P."/>
            <person name="Mueller R.-W."/>
            <person name="Bruemmer F."/>
            <person name="Labrenz M."/>
            <person name="Spormann A.M."/>
            <person name="Op den Camp H."/>
            <person name="Overmann J."/>
            <person name="Amann R."/>
            <person name="Jetten M.S.M."/>
            <person name="Mascher T."/>
            <person name="Medema M.H."/>
            <person name="Devos D.P."/>
            <person name="Kaster A.-K."/>
            <person name="Ovreas L."/>
            <person name="Rohde M."/>
            <person name="Galperin M.Y."/>
            <person name="Jogler C."/>
        </authorList>
    </citation>
    <scope>NUCLEOTIDE SEQUENCE [LARGE SCALE GENOMIC DNA]</scope>
    <source>
        <strain evidence="1 2">DSM 8797</strain>
    </source>
</reference>
<proteinExistence type="predicted"/>
<dbReference type="EMBL" id="CP042910">
    <property type="protein sequence ID" value="QEG15540.1"/>
    <property type="molecule type" value="Genomic_DNA"/>
</dbReference>
<gene>
    <name evidence="1" type="ORF">GmarT_13810</name>
</gene>
<accession>A0ABX5YIU5</accession>
<evidence type="ECO:0000313" key="2">
    <source>
        <dbReference type="Proteomes" id="UP000322887"/>
    </source>
</evidence>
<dbReference type="Proteomes" id="UP000322887">
    <property type="component" value="Chromosome"/>
</dbReference>
<evidence type="ECO:0000313" key="1">
    <source>
        <dbReference type="EMBL" id="QEG15540.1"/>
    </source>
</evidence>
<keyword evidence="2" id="KW-1185">Reference proteome</keyword>
<protein>
    <recommendedName>
        <fullName evidence="3">DUF5636 domain-containing protein</fullName>
    </recommendedName>
</protein>
<name>A0ABX5YIU5_9PLAN</name>
<sequence>MEEKQKRDAVLDNLSFVSNWSISVITLLFNITDDLYALKDISTNRGKYFGDRRGIPAWPETHGDYDSTLRYYTNAVLVDGQIHADKIQAKLKEAATDKRFKAALWQLKLANAYHLDPLEFHDNAYHTSIEAIFAVGKYVTVIFEEFKSISKKWEQDKDDSNLFQPYFALVSGRTVNYILDEVPQSLLEDLSRKQTTESYQCSRWIFDLCGYPDGVFQYKDSNDSKRNDKRYPLQDAYEALSLSTTQFNKYRREAGIESQGKGYEMPESDLIIIASHIFYNSSASQRTKRDSRRFLDEVGHI</sequence>
<organism evidence="1 2">
    <name type="scientific">Gimesia maris</name>
    <dbReference type="NCBI Taxonomy" id="122"/>
    <lineage>
        <taxon>Bacteria</taxon>
        <taxon>Pseudomonadati</taxon>
        <taxon>Planctomycetota</taxon>
        <taxon>Planctomycetia</taxon>
        <taxon>Planctomycetales</taxon>
        <taxon>Planctomycetaceae</taxon>
        <taxon>Gimesia</taxon>
    </lineage>
</organism>